<feature type="compositionally biased region" description="Basic and acidic residues" evidence="1">
    <location>
        <begin position="342"/>
        <end position="352"/>
    </location>
</feature>
<dbReference type="AlphaFoldDB" id="A0A6A5K5L7"/>
<dbReference type="Pfam" id="PF07052">
    <property type="entry name" value="Hep_59"/>
    <property type="match status" value="1"/>
</dbReference>
<dbReference type="OrthoDB" id="5627at2759"/>
<name>A0A6A5K5L7_9PLEO</name>
<evidence type="ECO:0000256" key="1">
    <source>
        <dbReference type="SAM" id="MobiDB-lite"/>
    </source>
</evidence>
<feature type="region of interest" description="Disordered" evidence="1">
    <location>
        <begin position="301"/>
        <end position="352"/>
    </location>
</feature>
<feature type="region of interest" description="Disordered" evidence="1">
    <location>
        <begin position="169"/>
        <end position="207"/>
    </location>
</feature>
<gene>
    <name evidence="2" type="ORF">BDW02DRAFT_502952</name>
</gene>
<reference evidence="2" key="1">
    <citation type="submission" date="2020-01" db="EMBL/GenBank/DDBJ databases">
        <authorList>
            <consortium name="DOE Joint Genome Institute"/>
            <person name="Haridas S."/>
            <person name="Albert R."/>
            <person name="Binder M."/>
            <person name="Bloem J."/>
            <person name="Labutti K."/>
            <person name="Salamov A."/>
            <person name="Andreopoulos B."/>
            <person name="Baker S.E."/>
            <person name="Barry K."/>
            <person name="Bills G."/>
            <person name="Bluhm B.H."/>
            <person name="Cannon C."/>
            <person name="Castanera R."/>
            <person name="Culley D.E."/>
            <person name="Daum C."/>
            <person name="Ezra D."/>
            <person name="Gonzalez J.B."/>
            <person name="Henrissat B."/>
            <person name="Kuo A."/>
            <person name="Liang C."/>
            <person name="Lipzen A."/>
            <person name="Lutzoni F."/>
            <person name="Magnuson J."/>
            <person name="Mondo S."/>
            <person name="Nolan M."/>
            <person name="Ohm R."/>
            <person name="Pangilinan J."/>
            <person name="Park H.-J."/>
            <person name="Ramirez L."/>
            <person name="Alfaro M."/>
            <person name="Sun H."/>
            <person name="Tritt A."/>
            <person name="Yoshinaga Y."/>
            <person name="Zwiers L.-H."/>
            <person name="Turgeon B.G."/>
            <person name="Goodwin S.B."/>
            <person name="Spatafora J.W."/>
            <person name="Crous P.W."/>
            <person name="Grigoriev I.V."/>
        </authorList>
    </citation>
    <scope>NUCLEOTIDE SEQUENCE</scope>
    <source>
        <strain evidence="2">P77</strain>
    </source>
</reference>
<keyword evidence="3" id="KW-1185">Reference proteome</keyword>
<proteinExistence type="predicted"/>
<evidence type="ECO:0000313" key="3">
    <source>
        <dbReference type="Proteomes" id="UP000800040"/>
    </source>
</evidence>
<feature type="compositionally biased region" description="Basic and acidic residues" evidence="1">
    <location>
        <begin position="79"/>
        <end position="88"/>
    </location>
</feature>
<dbReference type="EMBL" id="ML975338">
    <property type="protein sequence ID" value="KAF1832478.1"/>
    <property type="molecule type" value="Genomic_DNA"/>
</dbReference>
<evidence type="ECO:0000313" key="2">
    <source>
        <dbReference type="EMBL" id="KAF1832478.1"/>
    </source>
</evidence>
<protein>
    <submittedName>
        <fullName evidence="2">Uncharacterized protein</fullName>
    </submittedName>
</protein>
<dbReference type="InterPro" id="IPR010756">
    <property type="entry name" value="Tls1-like"/>
</dbReference>
<feature type="region of interest" description="Disordered" evidence="1">
    <location>
        <begin position="213"/>
        <end position="232"/>
    </location>
</feature>
<feature type="region of interest" description="Disordered" evidence="1">
    <location>
        <begin position="1"/>
        <end position="108"/>
    </location>
</feature>
<sequence>MAAMQEDNPAPAIRFKRRKTAHPRRVPLEDDAPVISASQSPDAATPGDAPTPPDEFKDEEESVPNLKEILRNRKRPRDRLKETARKAEGSSTALVQVDAPRPNQYTSRFVAQTGQVVDRDDKQMSEYVDARMAEKNFRQYGWPIPEHLQASVAAIAPELKHTFTATSLTRGTASGAGSPADTDHSNRLAAGQGKLQEVDLGPDATKRTEEAWRRLAEGEPEPPASKVRRDKYGYAWRKPKKNGKTDEDIRREQMVEAVLQEAKLDYFDAPVPAKARTPTNTDNDDALVEQFRTEYFEAMEARRRQHAARSKPAQPTAKGAPPPLTGPKLGGSKSARAKMHKALQEEAAKKKR</sequence>
<accession>A0A6A5K5L7</accession>
<dbReference type="Proteomes" id="UP000800040">
    <property type="component" value="Unassembled WGS sequence"/>
</dbReference>
<feature type="compositionally biased region" description="Basic residues" evidence="1">
    <location>
        <begin position="14"/>
        <end position="25"/>
    </location>
</feature>
<organism evidence="2 3">
    <name type="scientific">Decorospora gaudefroyi</name>
    <dbReference type="NCBI Taxonomy" id="184978"/>
    <lineage>
        <taxon>Eukaryota</taxon>
        <taxon>Fungi</taxon>
        <taxon>Dikarya</taxon>
        <taxon>Ascomycota</taxon>
        <taxon>Pezizomycotina</taxon>
        <taxon>Dothideomycetes</taxon>
        <taxon>Pleosporomycetidae</taxon>
        <taxon>Pleosporales</taxon>
        <taxon>Pleosporineae</taxon>
        <taxon>Pleosporaceae</taxon>
        <taxon>Decorospora</taxon>
    </lineage>
</organism>